<accession>A0A9N8HY37</accession>
<feature type="compositionally biased region" description="Basic and acidic residues" evidence="1">
    <location>
        <begin position="9"/>
        <end position="22"/>
    </location>
</feature>
<sequence length="233" mass="25201">MKFFSFGSKSKDNAVPRKHDDETSTGASVSSRTSDNAKKRKNKSKSKKTSKGTEAKTLNTTGTRSNADIATEWMAAMTSFEGHDAQSFADMWISYFESAEDSKIILEDGEAYSPAACAPLLYATYLSFPDLAFPHAPIKDNPKDPNSVDIEEIYVSGTHKGAPYTLMPGALPEVPPSGKFISNDEQRFLLKMKNGKIQKCEVVALGSFTGFAGLYTQAGGSLEAPVDNDGSKE</sequence>
<evidence type="ECO:0000256" key="1">
    <source>
        <dbReference type="SAM" id="MobiDB-lite"/>
    </source>
</evidence>
<evidence type="ECO:0000313" key="2">
    <source>
        <dbReference type="EMBL" id="CAB9530051.1"/>
    </source>
</evidence>
<feature type="region of interest" description="Disordered" evidence="1">
    <location>
        <begin position="1"/>
        <end position="63"/>
    </location>
</feature>
<name>A0A9N8HY37_9STRA</name>
<comment type="caution">
    <text evidence="2">The sequence shown here is derived from an EMBL/GenBank/DDBJ whole genome shotgun (WGS) entry which is preliminary data.</text>
</comment>
<protein>
    <submittedName>
        <fullName evidence="2">Uncharacterized protein</fullName>
    </submittedName>
</protein>
<dbReference type="AlphaFoldDB" id="A0A9N8HY37"/>
<proteinExistence type="predicted"/>
<feature type="compositionally biased region" description="Polar residues" evidence="1">
    <location>
        <begin position="24"/>
        <end position="34"/>
    </location>
</feature>
<dbReference type="Proteomes" id="UP001153069">
    <property type="component" value="Unassembled WGS sequence"/>
</dbReference>
<evidence type="ECO:0000313" key="3">
    <source>
        <dbReference type="Proteomes" id="UP001153069"/>
    </source>
</evidence>
<organism evidence="2 3">
    <name type="scientific">Seminavis robusta</name>
    <dbReference type="NCBI Taxonomy" id="568900"/>
    <lineage>
        <taxon>Eukaryota</taxon>
        <taxon>Sar</taxon>
        <taxon>Stramenopiles</taxon>
        <taxon>Ochrophyta</taxon>
        <taxon>Bacillariophyta</taxon>
        <taxon>Bacillariophyceae</taxon>
        <taxon>Bacillariophycidae</taxon>
        <taxon>Naviculales</taxon>
        <taxon>Naviculaceae</taxon>
        <taxon>Seminavis</taxon>
    </lineage>
</organism>
<reference evidence="2" key="1">
    <citation type="submission" date="2020-06" db="EMBL/GenBank/DDBJ databases">
        <authorList>
            <consortium name="Plant Systems Biology data submission"/>
        </authorList>
    </citation>
    <scope>NUCLEOTIDE SEQUENCE</scope>
    <source>
        <strain evidence="2">D6</strain>
    </source>
</reference>
<dbReference type="EMBL" id="CAICTM010002720">
    <property type="protein sequence ID" value="CAB9530051.1"/>
    <property type="molecule type" value="Genomic_DNA"/>
</dbReference>
<keyword evidence="3" id="KW-1185">Reference proteome</keyword>
<feature type="compositionally biased region" description="Basic residues" evidence="1">
    <location>
        <begin position="38"/>
        <end position="50"/>
    </location>
</feature>
<gene>
    <name evidence="2" type="ORF">SEMRO_2722_G335590.1</name>
</gene>